<dbReference type="GO" id="GO:0008233">
    <property type="term" value="F:peptidase activity"/>
    <property type="evidence" value="ECO:0007669"/>
    <property type="project" value="InterPro"/>
</dbReference>
<dbReference type="PANTHER" id="PTHR41775">
    <property type="entry name" value="SECRETED PROTEIN-RELATED"/>
    <property type="match status" value="1"/>
</dbReference>
<dbReference type="Proteomes" id="UP001212997">
    <property type="component" value="Unassembled WGS sequence"/>
</dbReference>
<dbReference type="EMBL" id="JANAWD010000010">
    <property type="protein sequence ID" value="KAJ3491584.1"/>
    <property type="molecule type" value="Genomic_DNA"/>
</dbReference>
<gene>
    <name evidence="3" type="ORF">NLI96_g622</name>
</gene>
<feature type="domain" description="Peptidase M6-like" evidence="1">
    <location>
        <begin position="105"/>
        <end position="298"/>
    </location>
</feature>
<dbReference type="PANTHER" id="PTHR41775:SF1">
    <property type="entry name" value="PEPTIDASE M6-LIKE DOMAIN-CONTAINING PROTEIN"/>
    <property type="match status" value="1"/>
</dbReference>
<dbReference type="PROSITE" id="PS50231">
    <property type="entry name" value="RICIN_B_LECTIN"/>
    <property type="match status" value="1"/>
</dbReference>
<dbReference type="GO" id="GO:0006508">
    <property type="term" value="P:proteolysis"/>
    <property type="evidence" value="ECO:0007669"/>
    <property type="project" value="InterPro"/>
</dbReference>
<organism evidence="3 4">
    <name type="scientific">Meripilus lineatus</name>
    <dbReference type="NCBI Taxonomy" id="2056292"/>
    <lineage>
        <taxon>Eukaryota</taxon>
        <taxon>Fungi</taxon>
        <taxon>Dikarya</taxon>
        <taxon>Basidiomycota</taxon>
        <taxon>Agaricomycotina</taxon>
        <taxon>Agaricomycetes</taxon>
        <taxon>Polyporales</taxon>
        <taxon>Meripilaceae</taxon>
        <taxon>Meripilus</taxon>
    </lineage>
</organism>
<dbReference type="Pfam" id="PF14200">
    <property type="entry name" value="RicinB_lectin_2"/>
    <property type="match status" value="1"/>
</dbReference>
<proteinExistence type="predicted"/>
<name>A0AAD5VHN5_9APHY</name>
<keyword evidence="4" id="KW-1185">Reference proteome</keyword>
<dbReference type="Pfam" id="PF05547">
    <property type="entry name" value="Peptidase_M6"/>
    <property type="match status" value="1"/>
</dbReference>
<dbReference type="InterPro" id="IPR008757">
    <property type="entry name" value="Peptidase_M6-like_domain"/>
</dbReference>
<dbReference type="Gene3D" id="2.80.10.50">
    <property type="match status" value="1"/>
</dbReference>
<reference evidence="3" key="1">
    <citation type="submission" date="2022-07" db="EMBL/GenBank/DDBJ databases">
        <title>Genome Sequence of Physisporinus lineatus.</title>
        <authorList>
            <person name="Buettner E."/>
        </authorList>
    </citation>
    <scope>NUCLEOTIDE SEQUENCE</scope>
    <source>
        <strain evidence="3">VT162</strain>
    </source>
</reference>
<protein>
    <recommendedName>
        <fullName evidence="5">M6 metalloprotease</fullName>
    </recommendedName>
</protein>
<feature type="domain" description="Ricin B lectin" evidence="2">
    <location>
        <begin position="545"/>
        <end position="600"/>
    </location>
</feature>
<dbReference type="InterPro" id="IPR000772">
    <property type="entry name" value="Ricin_B_lectin"/>
</dbReference>
<dbReference type="NCBIfam" id="TIGR03296">
    <property type="entry name" value="M6dom_TIGR03296"/>
    <property type="match status" value="1"/>
</dbReference>
<evidence type="ECO:0008006" key="5">
    <source>
        <dbReference type="Google" id="ProtNLM"/>
    </source>
</evidence>
<evidence type="ECO:0000313" key="4">
    <source>
        <dbReference type="Proteomes" id="UP001212997"/>
    </source>
</evidence>
<dbReference type="SUPFAM" id="SSF50370">
    <property type="entry name" value="Ricin B-like lectins"/>
    <property type="match status" value="1"/>
</dbReference>
<accession>A0AAD5VHN5</accession>
<sequence length="609" mass="66151">MHSQPCFVPPHPDLLAQRKAESSNLQGAAQESFKTENRLFDIPSGRRPGLNDGTIFPESHYERAPTLSKMSRAALERAPLRGAIRVAVVLVEFTDTKFPAGSKERFEELFFSTGKVPTGSVTEFYDEVSNGLVSLTGEVVGPFQLNNTLAYYANGNSGTSGSYPNSRTMADEALSAADGSINLGPYDNDNNGYVDGFIVVHAGRGAEQTGSANDIWSVKWVLPAERTVDGVKVFAFLTIPEDGKLGVAAHELGHLLFGWPDLYDTDYSSSGIGNWCLMSFGSWGGGGDRPVHPSAWCKANQGWVDVINETENHQVTIADVKSERKVHRLWKNGDSGNEYFLVENREPTAFDGQIPAGGLLVWHVDDAVDSNTDEAHPKVALVQADGLNQLQSKVSYGDAGDPFPGTSNTIAFTSTSNPNSRAYSGDDSYVSITSIPSASPSMTLDVTVKPQAGVGPFDSKVWYRLKNTLAGYALDINNDGSGQVEGRLILGREGNYSGQYWQIKAREDGSYQIRNLFLGPNRALDVYGDDKNTPYVADIGYVSGQYWSITPWGDGSYHLENEYSGMYLSLDSMEGGTRVAMNSGPNAGRPTQRWTFTETGPINEAEFLA</sequence>
<dbReference type="AlphaFoldDB" id="A0AAD5VHN5"/>
<evidence type="ECO:0000313" key="3">
    <source>
        <dbReference type="EMBL" id="KAJ3491584.1"/>
    </source>
</evidence>
<evidence type="ECO:0000259" key="1">
    <source>
        <dbReference type="Pfam" id="PF05547"/>
    </source>
</evidence>
<dbReference type="CDD" id="cd00161">
    <property type="entry name" value="beta-trefoil_Ricin-like"/>
    <property type="match status" value="1"/>
</dbReference>
<dbReference type="InterPro" id="IPR035992">
    <property type="entry name" value="Ricin_B-like_lectins"/>
</dbReference>
<evidence type="ECO:0000259" key="2">
    <source>
        <dbReference type="Pfam" id="PF14200"/>
    </source>
</evidence>
<dbReference type="SUPFAM" id="SSF55486">
    <property type="entry name" value="Metalloproteases ('zincins'), catalytic domain"/>
    <property type="match status" value="1"/>
</dbReference>
<comment type="caution">
    <text evidence="3">The sequence shown here is derived from an EMBL/GenBank/DDBJ whole genome shotgun (WGS) entry which is preliminary data.</text>
</comment>